<gene>
    <name evidence="5" type="ORF">JCM19235_3859</name>
</gene>
<dbReference type="STRING" id="990268.JCM19235_3859"/>
<dbReference type="GO" id="GO:1990281">
    <property type="term" value="C:efflux pump complex"/>
    <property type="evidence" value="ECO:0007669"/>
    <property type="project" value="TreeGrafter"/>
</dbReference>
<proteinExistence type="inferred from homology"/>
<feature type="signal peptide" evidence="2">
    <location>
        <begin position="1"/>
        <end position="29"/>
    </location>
</feature>
<organism evidence="5 6">
    <name type="scientific">Vibrio maritimus</name>
    <dbReference type="NCBI Taxonomy" id="990268"/>
    <lineage>
        <taxon>Bacteria</taxon>
        <taxon>Pseudomonadati</taxon>
        <taxon>Pseudomonadota</taxon>
        <taxon>Gammaproteobacteria</taxon>
        <taxon>Vibrionales</taxon>
        <taxon>Vibrionaceae</taxon>
        <taxon>Vibrio</taxon>
    </lineage>
</organism>
<dbReference type="Gene3D" id="2.40.50.100">
    <property type="match status" value="1"/>
</dbReference>
<evidence type="ECO:0000259" key="4">
    <source>
        <dbReference type="Pfam" id="PF25917"/>
    </source>
</evidence>
<feature type="domain" description="Multidrug resistance protein MdtA-like barrel-sandwich hybrid" evidence="4">
    <location>
        <begin position="67"/>
        <end position="174"/>
    </location>
</feature>
<sequence length="357" mass="39105">MKTHRLFKKTSMLVLPVLAAIGLSGCNQAQSEINEPVIKPVKVVEVPELNFAPVNSYLAQVDATDRAQLSFQVAGQISSIDVKMGEAINKGEILATLDPTDYQVALDARQAEFDLAESQLKRAKQLFAKKLISADEFDRNETQFKAAEASLAQAKADLGYTQIIAPFDGVVSLTYQKPFEVVGAKQPILNLISSQDLDVTFTIPVTEVKAMTLEQLKDQHFFVTLDSHRNQRIEARFREIAMQPDLDTNSYAAAVTIAKPANINVLSGMSGQVHIQSEAKERVFSLPASAWISQQDSSGKVWRFDPETQQIHQVQLSTNEVGAVTAGLQQGDQIVVAGAANLVEGQRVKLWTREGGI</sequence>
<feature type="domain" description="Multidrug resistance protein MdtA-like alpha-helical hairpin" evidence="3">
    <location>
        <begin position="100"/>
        <end position="161"/>
    </location>
</feature>
<dbReference type="OrthoDB" id="1185083at2"/>
<dbReference type="NCBIfam" id="TIGR01730">
    <property type="entry name" value="RND_mfp"/>
    <property type="match status" value="1"/>
</dbReference>
<evidence type="ECO:0000256" key="1">
    <source>
        <dbReference type="ARBA" id="ARBA00009477"/>
    </source>
</evidence>
<dbReference type="AlphaFoldDB" id="A0A090SN98"/>
<reference evidence="5 6" key="2">
    <citation type="submission" date="2014-09" db="EMBL/GenBank/DDBJ databases">
        <authorList>
            <consortium name="NBRP consortium"/>
            <person name="Sawabe T."/>
            <person name="Meirelles P."/>
            <person name="Nakanishi M."/>
            <person name="Sayaka M."/>
            <person name="Hattori M."/>
            <person name="Ohkuma M."/>
        </authorList>
    </citation>
    <scope>NUCLEOTIDE SEQUENCE [LARGE SCALE GENOMIC DNA]</scope>
    <source>
        <strain evidence="6">JCM19235</strain>
    </source>
</reference>
<evidence type="ECO:0000259" key="3">
    <source>
        <dbReference type="Pfam" id="PF25876"/>
    </source>
</evidence>
<reference evidence="5 6" key="1">
    <citation type="submission" date="2014-09" db="EMBL/GenBank/DDBJ databases">
        <title>Vibrio maritimus JCM 19235. (C45) whole genome shotgun sequence.</title>
        <authorList>
            <person name="Sawabe T."/>
            <person name="Meirelles P."/>
            <person name="Nakanishi M."/>
            <person name="Sayaka M."/>
            <person name="Hattori M."/>
            <person name="Ohkuma M."/>
        </authorList>
    </citation>
    <scope>NUCLEOTIDE SEQUENCE [LARGE SCALE GENOMIC DNA]</scope>
    <source>
        <strain evidence="6">JCM19235</strain>
    </source>
</reference>
<evidence type="ECO:0000313" key="5">
    <source>
        <dbReference type="EMBL" id="GAL20857.1"/>
    </source>
</evidence>
<dbReference type="Gene3D" id="2.40.420.20">
    <property type="match status" value="1"/>
</dbReference>
<dbReference type="GO" id="GO:0015562">
    <property type="term" value="F:efflux transmembrane transporter activity"/>
    <property type="evidence" value="ECO:0007669"/>
    <property type="project" value="TreeGrafter"/>
</dbReference>
<comment type="caution">
    <text evidence="5">The sequence shown here is derived from an EMBL/GenBank/DDBJ whole genome shotgun (WGS) entry which is preliminary data.</text>
</comment>
<dbReference type="Pfam" id="PF25876">
    <property type="entry name" value="HH_MFP_RND"/>
    <property type="match status" value="1"/>
</dbReference>
<dbReference type="SUPFAM" id="SSF111369">
    <property type="entry name" value="HlyD-like secretion proteins"/>
    <property type="match status" value="1"/>
</dbReference>
<comment type="similarity">
    <text evidence="1">Belongs to the membrane fusion protein (MFP) (TC 8.A.1) family.</text>
</comment>
<dbReference type="PANTHER" id="PTHR30469">
    <property type="entry name" value="MULTIDRUG RESISTANCE PROTEIN MDTA"/>
    <property type="match status" value="1"/>
</dbReference>
<keyword evidence="2" id="KW-0732">Signal</keyword>
<dbReference type="Gene3D" id="2.40.30.170">
    <property type="match status" value="1"/>
</dbReference>
<name>A0A090SN98_9VIBR</name>
<protein>
    <submittedName>
        <fullName evidence="5">Probable Co/Zn/Cd efflux system membrane fusion protein</fullName>
    </submittedName>
</protein>
<accession>A0A090SN98</accession>
<dbReference type="InterPro" id="IPR058624">
    <property type="entry name" value="MdtA-like_HH"/>
</dbReference>
<dbReference type="PANTHER" id="PTHR30469:SF20">
    <property type="entry name" value="EFFLUX RND TRANSPORTER PERIPLASMIC ADAPTOR SUBUNIT"/>
    <property type="match status" value="1"/>
</dbReference>
<dbReference type="Pfam" id="PF25917">
    <property type="entry name" value="BSH_RND"/>
    <property type="match status" value="1"/>
</dbReference>
<feature type="chain" id="PRO_5001865139" evidence="2">
    <location>
        <begin position="30"/>
        <end position="357"/>
    </location>
</feature>
<keyword evidence="6" id="KW-1185">Reference proteome</keyword>
<dbReference type="Gene3D" id="1.10.287.470">
    <property type="entry name" value="Helix hairpin bin"/>
    <property type="match status" value="1"/>
</dbReference>
<dbReference type="EMBL" id="BBMR01000006">
    <property type="protein sequence ID" value="GAL20857.1"/>
    <property type="molecule type" value="Genomic_DNA"/>
</dbReference>
<evidence type="ECO:0000256" key="2">
    <source>
        <dbReference type="SAM" id="SignalP"/>
    </source>
</evidence>
<evidence type="ECO:0000313" key="6">
    <source>
        <dbReference type="Proteomes" id="UP000029228"/>
    </source>
</evidence>
<dbReference type="InterPro" id="IPR006143">
    <property type="entry name" value="RND_pump_MFP"/>
</dbReference>
<dbReference type="Proteomes" id="UP000029228">
    <property type="component" value="Unassembled WGS sequence"/>
</dbReference>
<dbReference type="InterPro" id="IPR058625">
    <property type="entry name" value="MdtA-like_BSH"/>
</dbReference>
<dbReference type="PROSITE" id="PS51257">
    <property type="entry name" value="PROKAR_LIPOPROTEIN"/>
    <property type="match status" value="1"/>
</dbReference>